<dbReference type="GO" id="GO:0003746">
    <property type="term" value="F:translation elongation factor activity"/>
    <property type="evidence" value="ECO:0007669"/>
    <property type="project" value="UniProtKB-KW"/>
</dbReference>
<dbReference type="PANTHER" id="PTHR30437:SF4">
    <property type="entry name" value="TRANSCRIPTION ELONGATION FACTOR GREA"/>
    <property type="match status" value="1"/>
</dbReference>
<evidence type="ECO:0000259" key="11">
    <source>
        <dbReference type="Pfam" id="PF03449"/>
    </source>
</evidence>
<keyword evidence="13" id="KW-1185">Reference proteome</keyword>
<sequence length="156" mass="17353">MEKIPMTRNGHQALDSELAKLKSDERPAVIRAIAEAREHGDLSENAEYHAAREKQGFIEGRIKELEAVLSRAEVIDPSKFTGSIKFGARVTLVDEDTDEEKTYQIVGEPEADIERGMLNLRSPLARALIGKEEGDSVDVTTPGGLRSYEILSIRYE</sequence>
<evidence type="ECO:0000313" key="13">
    <source>
        <dbReference type="Proteomes" id="UP000233742"/>
    </source>
</evidence>
<comment type="function">
    <text evidence="6 8 9">Necessary for efficient RNA polymerase transcription elongation past template-encoded arresting sites. The arresting sites in DNA have the property of trapping a certain fraction of elongating RNA polymerases that pass through, resulting in locked ternary complexes. Cleavage of the nascent transcript by cleavage factors such as GreA or GreB allows the resumption of elongation from the new 3'terminus. GreA releases sequences of 2 to 3 nucleotides.</text>
</comment>
<evidence type="ECO:0000313" key="12">
    <source>
        <dbReference type="EMBL" id="AUH32742.1"/>
    </source>
</evidence>
<dbReference type="PROSITE" id="PS00829">
    <property type="entry name" value="GREAB_1"/>
    <property type="match status" value="1"/>
</dbReference>
<dbReference type="AlphaFoldDB" id="A0A2K9EXE5"/>
<dbReference type="InterPro" id="IPR028624">
    <property type="entry name" value="Tscrpt_elong_fac_GreA/B"/>
</dbReference>
<evidence type="ECO:0000256" key="1">
    <source>
        <dbReference type="ARBA" id="ARBA00008213"/>
    </source>
</evidence>
<dbReference type="FunFam" id="1.10.287.180:FF:000001">
    <property type="entry name" value="Transcription elongation factor GreA"/>
    <property type="match status" value="1"/>
</dbReference>
<dbReference type="Proteomes" id="UP000233742">
    <property type="component" value="Chromosome"/>
</dbReference>
<proteinExistence type="inferred from homology"/>
<feature type="domain" description="Transcription elongation factor GreA/GreB N-terminal" evidence="11">
    <location>
        <begin position="4"/>
        <end position="74"/>
    </location>
</feature>
<dbReference type="RefSeq" id="WP_101459416.1">
    <property type="nucleotide sequence ID" value="NZ_CP025408.1"/>
</dbReference>
<dbReference type="NCBIfam" id="NF001261">
    <property type="entry name" value="PRK00226.1-2"/>
    <property type="match status" value="1"/>
</dbReference>
<dbReference type="EMBL" id="CP025408">
    <property type="protein sequence ID" value="AUH32742.1"/>
    <property type="molecule type" value="Genomic_DNA"/>
</dbReference>
<dbReference type="GO" id="GO:0003677">
    <property type="term" value="F:DNA binding"/>
    <property type="evidence" value="ECO:0007669"/>
    <property type="project" value="UniProtKB-UniRule"/>
</dbReference>
<evidence type="ECO:0000256" key="8">
    <source>
        <dbReference type="HAMAP-Rule" id="MF_00105"/>
    </source>
</evidence>
<keyword evidence="3 8" id="KW-0805">Transcription regulation</keyword>
<dbReference type="KEGG" id="paro:CUV01_04525"/>
<dbReference type="HAMAP" id="MF_00105">
    <property type="entry name" value="GreA_GreB"/>
    <property type="match status" value="1"/>
</dbReference>
<evidence type="ECO:0000256" key="7">
    <source>
        <dbReference type="ARBA" id="ARBA00030776"/>
    </source>
</evidence>
<dbReference type="NCBIfam" id="NF001263">
    <property type="entry name" value="PRK00226.1-4"/>
    <property type="match status" value="1"/>
</dbReference>
<evidence type="ECO:0000256" key="3">
    <source>
        <dbReference type="ARBA" id="ARBA00023015"/>
    </source>
</evidence>
<protein>
    <recommendedName>
        <fullName evidence="2 8">Transcription elongation factor GreA</fullName>
    </recommendedName>
    <alternativeName>
        <fullName evidence="7 8">Transcript cleavage factor GreA</fullName>
    </alternativeName>
</protein>
<dbReference type="InterPro" id="IPR022691">
    <property type="entry name" value="Tscrpt_elong_fac_GreA/B_N"/>
</dbReference>
<dbReference type="NCBIfam" id="TIGR01462">
    <property type="entry name" value="greA"/>
    <property type="match status" value="1"/>
</dbReference>
<dbReference type="NCBIfam" id="NF001264">
    <property type="entry name" value="PRK00226.1-5"/>
    <property type="match status" value="1"/>
</dbReference>
<keyword evidence="4 8" id="KW-0238">DNA-binding</keyword>
<comment type="similarity">
    <text evidence="1 8 9">Belongs to the GreA/GreB family.</text>
</comment>
<dbReference type="PIRSF" id="PIRSF006092">
    <property type="entry name" value="GreA_GreB"/>
    <property type="match status" value="1"/>
</dbReference>
<dbReference type="Gene3D" id="3.10.50.30">
    <property type="entry name" value="Transcription elongation factor, GreA/GreB, C-terminal domain"/>
    <property type="match status" value="1"/>
</dbReference>
<dbReference type="FunFam" id="3.10.50.30:FF:000001">
    <property type="entry name" value="Transcription elongation factor GreA"/>
    <property type="match status" value="1"/>
</dbReference>
<dbReference type="PANTHER" id="PTHR30437">
    <property type="entry name" value="TRANSCRIPTION ELONGATION FACTOR GREA"/>
    <property type="match status" value="1"/>
</dbReference>
<name>A0A2K9EXE5_9RHOB</name>
<dbReference type="GO" id="GO:0032784">
    <property type="term" value="P:regulation of DNA-templated transcription elongation"/>
    <property type="evidence" value="ECO:0007669"/>
    <property type="project" value="UniProtKB-UniRule"/>
</dbReference>
<evidence type="ECO:0000256" key="6">
    <source>
        <dbReference type="ARBA" id="ARBA00024916"/>
    </source>
</evidence>
<evidence type="ECO:0000256" key="2">
    <source>
        <dbReference type="ARBA" id="ARBA00013729"/>
    </source>
</evidence>
<dbReference type="Pfam" id="PF01272">
    <property type="entry name" value="GreA_GreB"/>
    <property type="match status" value="1"/>
</dbReference>
<dbReference type="OrthoDB" id="9808774at2"/>
<dbReference type="Gene3D" id="1.10.287.180">
    <property type="entry name" value="Transcription elongation factor, GreA/GreB, N-terminal domain"/>
    <property type="match status" value="1"/>
</dbReference>
<feature type="domain" description="Transcription elongation factor GreA/GreB C-terminal" evidence="10">
    <location>
        <begin position="82"/>
        <end position="155"/>
    </location>
</feature>
<reference evidence="12 13" key="1">
    <citation type="submission" date="2017-12" db="EMBL/GenBank/DDBJ databases">
        <authorList>
            <person name="Hurst M.R.H."/>
        </authorList>
    </citation>
    <scope>NUCLEOTIDE SEQUENCE [LARGE SCALE GENOMIC DNA]</scope>
    <source>
        <strain evidence="12 13">BM15</strain>
    </source>
</reference>
<keyword evidence="12" id="KW-0648">Protein biosynthesis</keyword>
<evidence type="ECO:0000256" key="9">
    <source>
        <dbReference type="RuleBase" id="RU000556"/>
    </source>
</evidence>
<evidence type="ECO:0000256" key="4">
    <source>
        <dbReference type="ARBA" id="ARBA00023125"/>
    </source>
</evidence>
<organism evidence="12 13">
    <name type="scientific">Paracoccus tegillarcae</name>
    <dbReference type="NCBI Taxonomy" id="1529068"/>
    <lineage>
        <taxon>Bacteria</taxon>
        <taxon>Pseudomonadati</taxon>
        <taxon>Pseudomonadota</taxon>
        <taxon>Alphaproteobacteria</taxon>
        <taxon>Rhodobacterales</taxon>
        <taxon>Paracoccaceae</taxon>
        <taxon>Paracoccus</taxon>
    </lineage>
</organism>
<dbReference type="SUPFAM" id="SSF54534">
    <property type="entry name" value="FKBP-like"/>
    <property type="match status" value="1"/>
</dbReference>
<dbReference type="InterPro" id="IPR006359">
    <property type="entry name" value="Tscrpt_elong_fac_GreA"/>
</dbReference>
<dbReference type="InterPro" id="IPR023459">
    <property type="entry name" value="Tscrpt_elong_fac_GreA/B_fam"/>
</dbReference>
<dbReference type="GO" id="GO:0006354">
    <property type="term" value="P:DNA-templated transcription elongation"/>
    <property type="evidence" value="ECO:0007669"/>
    <property type="project" value="TreeGrafter"/>
</dbReference>
<dbReference type="Pfam" id="PF03449">
    <property type="entry name" value="GreA_GreB_N"/>
    <property type="match status" value="1"/>
</dbReference>
<dbReference type="InterPro" id="IPR018151">
    <property type="entry name" value="TF_GreA/GreB_CS"/>
</dbReference>
<dbReference type="InterPro" id="IPR036953">
    <property type="entry name" value="GreA/GreB_C_sf"/>
</dbReference>
<keyword evidence="5 8" id="KW-0804">Transcription</keyword>
<dbReference type="InterPro" id="IPR036805">
    <property type="entry name" value="Tscrpt_elong_fac_GreA/B_N_sf"/>
</dbReference>
<evidence type="ECO:0000259" key="10">
    <source>
        <dbReference type="Pfam" id="PF01272"/>
    </source>
</evidence>
<keyword evidence="12" id="KW-0251">Elongation factor</keyword>
<dbReference type="GO" id="GO:0070063">
    <property type="term" value="F:RNA polymerase binding"/>
    <property type="evidence" value="ECO:0007669"/>
    <property type="project" value="InterPro"/>
</dbReference>
<accession>A0A2K9EXE5</accession>
<dbReference type="InterPro" id="IPR001437">
    <property type="entry name" value="Tscrpt_elong_fac_GreA/B_C"/>
</dbReference>
<gene>
    <name evidence="8" type="primary">greA</name>
    <name evidence="12" type="ORF">CUV01_04525</name>
</gene>
<evidence type="ECO:0000256" key="5">
    <source>
        <dbReference type="ARBA" id="ARBA00023163"/>
    </source>
</evidence>
<dbReference type="SUPFAM" id="SSF46557">
    <property type="entry name" value="GreA transcript cleavage protein, N-terminal domain"/>
    <property type="match status" value="1"/>
</dbReference>